<feature type="non-terminal residue" evidence="3">
    <location>
        <position position="1"/>
    </location>
</feature>
<gene>
    <name evidence="3" type="ORF">MAR_035863</name>
</gene>
<dbReference type="PROSITE" id="PS50197">
    <property type="entry name" value="BEACH"/>
    <property type="match status" value="1"/>
</dbReference>
<evidence type="ECO:0000259" key="2">
    <source>
        <dbReference type="PROSITE" id="PS51783"/>
    </source>
</evidence>
<feature type="domain" description="BEACH-type PH" evidence="2">
    <location>
        <begin position="360"/>
        <end position="456"/>
    </location>
</feature>
<keyword evidence="4" id="KW-1185">Reference proteome</keyword>
<dbReference type="InterPro" id="IPR023362">
    <property type="entry name" value="PH-BEACH_dom"/>
</dbReference>
<evidence type="ECO:0000313" key="3">
    <source>
        <dbReference type="EMBL" id="WAR10787.1"/>
    </source>
</evidence>
<dbReference type="SUPFAM" id="SSF50729">
    <property type="entry name" value="PH domain-like"/>
    <property type="match status" value="1"/>
</dbReference>
<reference evidence="3" key="1">
    <citation type="submission" date="2022-11" db="EMBL/GenBank/DDBJ databases">
        <title>Centuries of genome instability and evolution in soft-shell clam transmissible cancer (bioRxiv).</title>
        <authorList>
            <person name="Hart S.F.M."/>
            <person name="Yonemitsu M.A."/>
            <person name="Giersch R.M."/>
            <person name="Beal B.F."/>
            <person name="Arriagada G."/>
            <person name="Davis B.W."/>
            <person name="Ostrander E.A."/>
            <person name="Goff S.P."/>
            <person name="Metzger M.J."/>
        </authorList>
    </citation>
    <scope>NUCLEOTIDE SEQUENCE</scope>
    <source>
        <strain evidence="3">MELC-2E11</strain>
        <tissue evidence="3">Siphon/mantle</tissue>
    </source>
</reference>
<dbReference type="EMBL" id="CP111018">
    <property type="protein sequence ID" value="WAR10787.1"/>
    <property type="molecule type" value="Genomic_DNA"/>
</dbReference>
<dbReference type="Gene3D" id="1.10.1540.10">
    <property type="entry name" value="BEACH domain"/>
    <property type="match status" value="1"/>
</dbReference>
<dbReference type="Proteomes" id="UP001164746">
    <property type="component" value="Chromosome 7"/>
</dbReference>
<dbReference type="Pfam" id="PF02138">
    <property type="entry name" value="Beach"/>
    <property type="match status" value="1"/>
</dbReference>
<evidence type="ECO:0000313" key="4">
    <source>
        <dbReference type="Proteomes" id="UP001164746"/>
    </source>
</evidence>
<dbReference type="PROSITE" id="PS51783">
    <property type="entry name" value="PH_BEACH"/>
    <property type="match status" value="1"/>
</dbReference>
<dbReference type="PANTHER" id="PTHR13743:SF112">
    <property type="entry name" value="BEACH DOMAIN-CONTAINING PROTEIN"/>
    <property type="match status" value="1"/>
</dbReference>
<organism evidence="3 4">
    <name type="scientific">Mya arenaria</name>
    <name type="common">Soft-shell clam</name>
    <dbReference type="NCBI Taxonomy" id="6604"/>
    <lineage>
        <taxon>Eukaryota</taxon>
        <taxon>Metazoa</taxon>
        <taxon>Spiralia</taxon>
        <taxon>Lophotrochozoa</taxon>
        <taxon>Mollusca</taxon>
        <taxon>Bivalvia</taxon>
        <taxon>Autobranchia</taxon>
        <taxon>Heteroconchia</taxon>
        <taxon>Euheterodonta</taxon>
        <taxon>Imparidentia</taxon>
        <taxon>Neoheterodontei</taxon>
        <taxon>Myida</taxon>
        <taxon>Myoidea</taxon>
        <taxon>Myidae</taxon>
        <taxon>Mya</taxon>
    </lineage>
</organism>
<dbReference type="Gene3D" id="2.30.29.30">
    <property type="entry name" value="Pleckstrin-homology domain (PH domain)/Phosphotyrosine-binding domain (PTB)"/>
    <property type="match status" value="1"/>
</dbReference>
<dbReference type="PANTHER" id="PTHR13743">
    <property type="entry name" value="BEIGE/BEACH-RELATED"/>
    <property type="match status" value="1"/>
</dbReference>
<dbReference type="InterPro" id="IPR036372">
    <property type="entry name" value="BEACH_dom_sf"/>
</dbReference>
<dbReference type="Pfam" id="PF16057">
    <property type="entry name" value="DUF4800"/>
    <property type="match status" value="2"/>
</dbReference>
<proteinExistence type="predicted"/>
<feature type="domain" description="BEACH" evidence="1">
    <location>
        <begin position="454"/>
        <end position="571"/>
    </location>
</feature>
<dbReference type="SUPFAM" id="SSF81837">
    <property type="entry name" value="BEACH domain"/>
    <property type="match status" value="1"/>
</dbReference>
<dbReference type="CDD" id="cd01201">
    <property type="entry name" value="PH_BEACH"/>
    <property type="match status" value="1"/>
</dbReference>
<protein>
    <submittedName>
        <fullName evidence="3">NBEL1-like protein</fullName>
    </submittedName>
</protein>
<dbReference type="SMART" id="SM01026">
    <property type="entry name" value="Beach"/>
    <property type="match status" value="1"/>
</dbReference>
<name>A0ABY7EP11_MYAAR</name>
<dbReference type="InterPro" id="IPR050865">
    <property type="entry name" value="BEACH_Domain"/>
</dbReference>
<dbReference type="Pfam" id="PF14844">
    <property type="entry name" value="PH_BEACH"/>
    <property type="match status" value="1"/>
</dbReference>
<dbReference type="InterPro" id="IPR011993">
    <property type="entry name" value="PH-like_dom_sf"/>
</dbReference>
<dbReference type="InterPro" id="IPR000409">
    <property type="entry name" value="BEACH_dom"/>
</dbReference>
<evidence type="ECO:0000259" key="1">
    <source>
        <dbReference type="PROSITE" id="PS50197"/>
    </source>
</evidence>
<accession>A0ABY7EP11</accession>
<sequence length="571" mass="64986">MNNVLMCPSVEIKRRLLEMMLHACTSDVKDAGHTSQSYMENSIQLMKLVQHFLQQNINTEHVCSEGSGAGWSDMVHLGLGIIVAFTKLPSLDLCASATARLHTLVQTKLISSSAEAAFLIGHLNAVIVKAVDDKSYQLFNLDLNLPSLPSTNLSPTFFDDFKTYSPEAALHRDCVPGDDTGDGRLLDQILNVYQKKVETETKRFHNISTQLRNQHSSVLRQWRAKKAFFTGERGAWADRAQPVIHWKLSNQENFSRMKVKLVPNYNFDLHTQASLIRDNFGVEDINLLEAMRKLNVVKEAFVSKENIGDDGIGDEDWNVISAQSVAKEAFVSKENIGDDRIGDEDWNVISAQSSGTDEYEDKEKLVMSEECELVTLQEVIKGRLEVTTTHVYFFDCTTTKEDGGEDFKWGLPQLREIHFRRYNLRRSGLEMFLVDQTNYFLNFQKKVRNKVYSRILSLRPPNLIYYGSRSPAELLKASGLTQLNTIAGRTYNDLSQYPVDSSVYRDLSKPIGVLNPRNEEDIREKYEHFEDPSGIIEKFHYGTHYSNAATVMHYMIRMEPFTTLHIALQSG</sequence>